<feature type="domain" description="Sulfatase-modifying factor enzyme-like" evidence="2">
    <location>
        <begin position="80"/>
        <end position="328"/>
    </location>
</feature>
<feature type="chain" id="PRO_5023050250" evidence="1">
    <location>
        <begin position="21"/>
        <end position="408"/>
    </location>
</feature>
<dbReference type="GO" id="GO:0004674">
    <property type="term" value="F:protein serine/threonine kinase activity"/>
    <property type="evidence" value="ECO:0007669"/>
    <property type="project" value="UniProtKB-EC"/>
</dbReference>
<dbReference type="RefSeq" id="WP_146532213.1">
    <property type="nucleotide sequence ID" value="NZ_SJPX01000001.1"/>
</dbReference>
<gene>
    <name evidence="3" type="primary">pkn1_1</name>
    <name evidence="3" type="ORF">Poly59_01950</name>
</gene>
<dbReference type="OrthoDB" id="9812426at2"/>
<evidence type="ECO:0000259" key="2">
    <source>
        <dbReference type="Pfam" id="PF03781"/>
    </source>
</evidence>
<reference evidence="3 4" key="1">
    <citation type="submission" date="2019-02" db="EMBL/GenBank/DDBJ databases">
        <title>Deep-cultivation of Planctomycetes and their phenomic and genomic characterization uncovers novel biology.</title>
        <authorList>
            <person name="Wiegand S."/>
            <person name="Jogler M."/>
            <person name="Boedeker C."/>
            <person name="Pinto D."/>
            <person name="Vollmers J."/>
            <person name="Rivas-Marin E."/>
            <person name="Kohn T."/>
            <person name="Peeters S.H."/>
            <person name="Heuer A."/>
            <person name="Rast P."/>
            <person name="Oberbeckmann S."/>
            <person name="Bunk B."/>
            <person name="Jeske O."/>
            <person name="Meyerdierks A."/>
            <person name="Storesund J.E."/>
            <person name="Kallscheuer N."/>
            <person name="Luecker S."/>
            <person name="Lage O.M."/>
            <person name="Pohl T."/>
            <person name="Merkel B.J."/>
            <person name="Hornburger P."/>
            <person name="Mueller R.-W."/>
            <person name="Bruemmer F."/>
            <person name="Labrenz M."/>
            <person name="Spormann A.M."/>
            <person name="Op Den Camp H."/>
            <person name="Overmann J."/>
            <person name="Amann R."/>
            <person name="Jetten M.S.M."/>
            <person name="Mascher T."/>
            <person name="Medema M.H."/>
            <person name="Devos D.P."/>
            <person name="Kaster A.-K."/>
            <person name="Ovreas L."/>
            <person name="Rohde M."/>
            <person name="Galperin M.Y."/>
            <person name="Jogler C."/>
        </authorList>
    </citation>
    <scope>NUCLEOTIDE SEQUENCE [LARGE SCALE GENOMIC DNA]</scope>
    <source>
        <strain evidence="3 4">Poly59</strain>
    </source>
</reference>
<name>A0A5C6F7C1_9BACT</name>
<dbReference type="Gene3D" id="3.90.1580.10">
    <property type="entry name" value="paralog of FGE (formylglycine-generating enzyme)"/>
    <property type="match status" value="1"/>
</dbReference>
<protein>
    <submittedName>
        <fullName evidence="3">Serine/threonine-protein kinase pkn1</fullName>
        <ecNumber evidence="3">2.7.11.1</ecNumber>
    </submittedName>
</protein>
<dbReference type="InterPro" id="IPR051043">
    <property type="entry name" value="Sulfatase_Mod_Factor_Kinase"/>
</dbReference>
<dbReference type="Pfam" id="PF03781">
    <property type="entry name" value="FGE-sulfatase"/>
    <property type="match status" value="1"/>
</dbReference>
<keyword evidence="3" id="KW-0808">Transferase</keyword>
<keyword evidence="1" id="KW-0732">Signal</keyword>
<keyword evidence="4" id="KW-1185">Reference proteome</keyword>
<dbReference type="AlphaFoldDB" id="A0A5C6F7C1"/>
<evidence type="ECO:0000256" key="1">
    <source>
        <dbReference type="SAM" id="SignalP"/>
    </source>
</evidence>
<dbReference type="PANTHER" id="PTHR23150">
    <property type="entry name" value="SULFATASE MODIFYING FACTOR 1, 2"/>
    <property type="match status" value="1"/>
</dbReference>
<dbReference type="GO" id="GO:0120147">
    <property type="term" value="F:formylglycine-generating oxidase activity"/>
    <property type="evidence" value="ECO:0007669"/>
    <property type="project" value="TreeGrafter"/>
</dbReference>
<comment type="caution">
    <text evidence="3">The sequence shown here is derived from an EMBL/GenBank/DDBJ whole genome shotgun (WGS) entry which is preliminary data.</text>
</comment>
<evidence type="ECO:0000313" key="3">
    <source>
        <dbReference type="EMBL" id="TWU57288.1"/>
    </source>
</evidence>
<organism evidence="3 4">
    <name type="scientific">Rubripirellula reticaptiva</name>
    <dbReference type="NCBI Taxonomy" id="2528013"/>
    <lineage>
        <taxon>Bacteria</taxon>
        <taxon>Pseudomonadati</taxon>
        <taxon>Planctomycetota</taxon>
        <taxon>Planctomycetia</taxon>
        <taxon>Pirellulales</taxon>
        <taxon>Pirellulaceae</taxon>
        <taxon>Rubripirellula</taxon>
    </lineage>
</organism>
<dbReference type="InterPro" id="IPR042095">
    <property type="entry name" value="SUMF_sf"/>
</dbReference>
<dbReference type="EMBL" id="SJPX01000001">
    <property type="protein sequence ID" value="TWU57288.1"/>
    <property type="molecule type" value="Genomic_DNA"/>
</dbReference>
<sequence length="408" mass="44971" precursor="true">MRPLDLLSSFLCHRFAVAFAATAVTIVGANAEAPAKPAATDSAQLGISATEPSEGPSVKVDSGYMVPYTTKIPGTDVTIDMVPVPGGKFLMGSPDSEADRGDDEGPQVQVVVDPMWVAKTETTWGQYKEFMRLYAIFKEFESSGKRIVDESNKIDAITAPTELYEPSYTFEYGEEPEQAAVTMTQYAAQQFTKWLTRVTGSQYRLPTEAEWEYAARAGSTTAFSWGDSADDIDEYAWYYDNADEGQLPVGTKKPNAFGLYDMHGNVAELTANAHTENYDEYKAKEPINATDVVKWGETASGVVVRGGSWEGDPENLRSAARLVSDDEEWKTDDPNFPRSPWWFTSDPARGVGFRLFRSYRPLSDEKIVNFHEAVAEDVLSDIESRVLGGRGGYGLVDPSLPDAIKEMK</sequence>
<dbReference type="EC" id="2.7.11.1" evidence="3"/>
<evidence type="ECO:0000313" key="4">
    <source>
        <dbReference type="Proteomes" id="UP000317977"/>
    </source>
</evidence>
<dbReference type="InterPro" id="IPR005532">
    <property type="entry name" value="SUMF_dom"/>
</dbReference>
<dbReference type="Proteomes" id="UP000317977">
    <property type="component" value="Unassembled WGS sequence"/>
</dbReference>
<dbReference type="PANTHER" id="PTHR23150:SF19">
    <property type="entry name" value="FORMYLGLYCINE-GENERATING ENZYME"/>
    <property type="match status" value="1"/>
</dbReference>
<dbReference type="SUPFAM" id="SSF56436">
    <property type="entry name" value="C-type lectin-like"/>
    <property type="match status" value="1"/>
</dbReference>
<keyword evidence="3" id="KW-0418">Kinase</keyword>
<accession>A0A5C6F7C1</accession>
<feature type="signal peptide" evidence="1">
    <location>
        <begin position="1"/>
        <end position="20"/>
    </location>
</feature>
<dbReference type="InterPro" id="IPR016187">
    <property type="entry name" value="CTDL_fold"/>
</dbReference>
<proteinExistence type="predicted"/>